<feature type="compositionally biased region" description="Basic and acidic residues" evidence="2">
    <location>
        <begin position="1"/>
        <end position="11"/>
    </location>
</feature>
<evidence type="ECO:0000313" key="4">
    <source>
        <dbReference type="Proteomes" id="UP000030645"/>
    </source>
</evidence>
<sequence length="366" mass="42315">MEKKEDERIDRPGIGSGEQNEDSFASAFNQLDSAFRMVEAQLIHYETKLSELRTTAIRHILNGEVERLKDLEQEVKEFNAKIERLMKTVEGSAEKLNDTELAVFERSGTESFAEFEDGYDEKMREQNPMKMKEAEEGRRIGNKTLIEMLEQLNQSSEGRSAFVGIKATAISIGIDISYLLVDYFLVILLSEPEDIEPKIEEVKNTIQCWESLEANSVIIDMFVSVLELIGREMRNSPRGSAAEKEEIMKESVSYGKREKDLLGTICFEVLNLDFAFGSPIFLMRSPHKEILVKIGKNIIKSFKLKMERIHLKIYEMWKIEFQSTEGDIDPETMELNKRLEMEIKERWYKLSFSKELINKVASLHIK</sequence>
<feature type="coiled-coil region" evidence="1">
    <location>
        <begin position="61"/>
        <end position="95"/>
    </location>
</feature>
<protein>
    <submittedName>
        <fullName evidence="3">Uncharacterized protein</fullName>
    </submittedName>
</protein>
<evidence type="ECO:0000313" key="3">
    <source>
        <dbReference type="EMBL" id="EXC35836.1"/>
    </source>
</evidence>
<dbReference type="EMBL" id="KE619349">
    <property type="protein sequence ID" value="EXC35836.1"/>
    <property type="molecule type" value="Genomic_DNA"/>
</dbReference>
<evidence type="ECO:0000256" key="2">
    <source>
        <dbReference type="SAM" id="MobiDB-lite"/>
    </source>
</evidence>
<accession>W9SL56</accession>
<keyword evidence="1" id="KW-0175">Coiled coil</keyword>
<dbReference type="Proteomes" id="UP000030645">
    <property type="component" value="Unassembled WGS sequence"/>
</dbReference>
<evidence type="ECO:0000256" key="1">
    <source>
        <dbReference type="SAM" id="Coils"/>
    </source>
</evidence>
<dbReference type="AlphaFoldDB" id="W9SL56"/>
<organism evidence="3 4">
    <name type="scientific">Morus notabilis</name>
    <dbReference type="NCBI Taxonomy" id="981085"/>
    <lineage>
        <taxon>Eukaryota</taxon>
        <taxon>Viridiplantae</taxon>
        <taxon>Streptophyta</taxon>
        <taxon>Embryophyta</taxon>
        <taxon>Tracheophyta</taxon>
        <taxon>Spermatophyta</taxon>
        <taxon>Magnoliopsida</taxon>
        <taxon>eudicotyledons</taxon>
        <taxon>Gunneridae</taxon>
        <taxon>Pentapetalae</taxon>
        <taxon>rosids</taxon>
        <taxon>fabids</taxon>
        <taxon>Rosales</taxon>
        <taxon>Moraceae</taxon>
        <taxon>Moreae</taxon>
        <taxon>Morus</taxon>
    </lineage>
</organism>
<name>W9SL56_9ROSA</name>
<feature type="region of interest" description="Disordered" evidence="2">
    <location>
        <begin position="1"/>
        <end position="22"/>
    </location>
</feature>
<reference evidence="4" key="1">
    <citation type="submission" date="2013-01" db="EMBL/GenBank/DDBJ databases">
        <title>Draft Genome Sequence of a Mulberry Tree, Morus notabilis C.K. Schneid.</title>
        <authorList>
            <person name="He N."/>
            <person name="Zhao S."/>
        </authorList>
    </citation>
    <scope>NUCLEOTIDE SEQUENCE</scope>
</reference>
<keyword evidence="4" id="KW-1185">Reference proteome</keyword>
<proteinExistence type="predicted"/>
<gene>
    <name evidence="3" type="ORF">L484_001227</name>
</gene>